<dbReference type="GO" id="GO:0051537">
    <property type="term" value="F:2 iron, 2 sulfur cluster binding"/>
    <property type="evidence" value="ECO:0007669"/>
    <property type="project" value="UniProtKB-KW"/>
</dbReference>
<evidence type="ECO:0000313" key="7">
    <source>
        <dbReference type="Proteomes" id="UP000192903"/>
    </source>
</evidence>
<keyword evidence="1" id="KW-0001">2Fe-2S</keyword>
<keyword evidence="3" id="KW-0408">Iron</keyword>
<keyword evidence="2" id="KW-0479">Metal-binding</keyword>
<dbReference type="PROSITE" id="PS51296">
    <property type="entry name" value="RIESKE"/>
    <property type="match status" value="1"/>
</dbReference>
<dbReference type="RefSeq" id="WP_085421169.1">
    <property type="nucleotide sequence ID" value="NZ_FXAF01000003.1"/>
</dbReference>
<dbReference type="EMBL" id="FXAF01000003">
    <property type="protein sequence ID" value="SMF20935.1"/>
    <property type="molecule type" value="Genomic_DNA"/>
</dbReference>
<dbReference type="STRING" id="464029.SAMN02982989_5803"/>
<dbReference type="CDD" id="cd03528">
    <property type="entry name" value="Rieske_RO_ferredoxin"/>
    <property type="match status" value="1"/>
</dbReference>
<keyword evidence="4" id="KW-0411">Iron-sulfur</keyword>
<keyword evidence="6" id="KW-0560">Oxidoreductase</keyword>
<feature type="domain" description="Rieske" evidence="5">
    <location>
        <begin position="8"/>
        <end position="103"/>
    </location>
</feature>
<dbReference type="GO" id="GO:0046872">
    <property type="term" value="F:metal ion binding"/>
    <property type="evidence" value="ECO:0007669"/>
    <property type="project" value="UniProtKB-KW"/>
</dbReference>
<organism evidence="6 7">
    <name type="scientific">Xaviernesmea oryzae</name>
    <dbReference type="NCBI Taxonomy" id="464029"/>
    <lineage>
        <taxon>Bacteria</taxon>
        <taxon>Pseudomonadati</taxon>
        <taxon>Pseudomonadota</taxon>
        <taxon>Alphaproteobacteria</taxon>
        <taxon>Hyphomicrobiales</taxon>
        <taxon>Rhizobiaceae</taxon>
        <taxon>Rhizobium/Agrobacterium group</taxon>
        <taxon>Xaviernesmea</taxon>
    </lineage>
</organism>
<dbReference type="OrthoDB" id="9800167at2"/>
<dbReference type="AlphaFoldDB" id="A0A1X7DT66"/>
<dbReference type="SUPFAM" id="SSF50022">
    <property type="entry name" value="ISP domain"/>
    <property type="match status" value="1"/>
</dbReference>
<evidence type="ECO:0000256" key="1">
    <source>
        <dbReference type="ARBA" id="ARBA00022714"/>
    </source>
</evidence>
<dbReference type="Gene3D" id="2.102.10.10">
    <property type="entry name" value="Rieske [2Fe-2S] iron-sulphur domain"/>
    <property type="match status" value="1"/>
</dbReference>
<reference evidence="7" key="1">
    <citation type="submission" date="2017-04" db="EMBL/GenBank/DDBJ databases">
        <authorList>
            <person name="Varghese N."/>
            <person name="Submissions S."/>
        </authorList>
    </citation>
    <scope>NUCLEOTIDE SEQUENCE [LARGE SCALE GENOMIC DNA]</scope>
    <source>
        <strain evidence="7">B4P</strain>
    </source>
</reference>
<dbReference type="Proteomes" id="UP000192903">
    <property type="component" value="Unassembled WGS sequence"/>
</dbReference>
<keyword evidence="6" id="KW-0223">Dioxygenase</keyword>
<evidence type="ECO:0000256" key="3">
    <source>
        <dbReference type="ARBA" id="ARBA00023004"/>
    </source>
</evidence>
<sequence>MNEIGTLTKLCNTADVSEDLPFRAEIDGFAYAIFQAGDQYYVTADLCSHGPGQLSDGFLEGCEVECPFHQGRFDVRTGAPTAPPCEIPIMVWTPVIRDEAVFIDVAAPRA</sequence>
<proteinExistence type="predicted"/>
<protein>
    <submittedName>
        <fullName evidence="6">Anthranilate 1,2-dioxygenase ferredoxin subunit</fullName>
    </submittedName>
</protein>
<dbReference type="InterPro" id="IPR017941">
    <property type="entry name" value="Rieske_2Fe-2S"/>
</dbReference>
<name>A0A1X7DT66_9HYPH</name>
<evidence type="ECO:0000256" key="4">
    <source>
        <dbReference type="ARBA" id="ARBA00023014"/>
    </source>
</evidence>
<accession>A0A1X7DT66</accession>
<gene>
    <name evidence="6" type="ORF">SAMN02982989_5803</name>
</gene>
<dbReference type="GO" id="GO:0051213">
    <property type="term" value="F:dioxygenase activity"/>
    <property type="evidence" value="ECO:0007669"/>
    <property type="project" value="UniProtKB-KW"/>
</dbReference>
<keyword evidence="7" id="KW-1185">Reference proteome</keyword>
<evidence type="ECO:0000259" key="5">
    <source>
        <dbReference type="PROSITE" id="PS51296"/>
    </source>
</evidence>
<dbReference type="Pfam" id="PF00355">
    <property type="entry name" value="Rieske"/>
    <property type="match status" value="1"/>
</dbReference>
<evidence type="ECO:0000256" key="2">
    <source>
        <dbReference type="ARBA" id="ARBA00022723"/>
    </source>
</evidence>
<evidence type="ECO:0000313" key="6">
    <source>
        <dbReference type="EMBL" id="SMF20935.1"/>
    </source>
</evidence>
<dbReference type="InterPro" id="IPR036922">
    <property type="entry name" value="Rieske_2Fe-2S_sf"/>
</dbReference>